<feature type="compositionally biased region" description="Gly residues" evidence="1">
    <location>
        <begin position="7"/>
        <end position="20"/>
    </location>
</feature>
<evidence type="ECO:0000256" key="1">
    <source>
        <dbReference type="SAM" id="MobiDB-lite"/>
    </source>
</evidence>
<protein>
    <submittedName>
        <fullName evidence="2">Uncharacterized protein</fullName>
    </submittedName>
</protein>
<dbReference type="Proteomes" id="UP000712281">
    <property type="component" value="Unassembled WGS sequence"/>
</dbReference>
<gene>
    <name evidence="2" type="ORF">F2Q68_00043798</name>
</gene>
<feature type="region of interest" description="Disordered" evidence="1">
    <location>
        <begin position="1"/>
        <end position="59"/>
    </location>
</feature>
<dbReference type="EMBL" id="QGKW02000276">
    <property type="protein sequence ID" value="KAF2607945.1"/>
    <property type="molecule type" value="Genomic_DNA"/>
</dbReference>
<name>A0A8S9LLH4_BRACR</name>
<comment type="caution">
    <text evidence="2">The sequence shown here is derived from an EMBL/GenBank/DDBJ whole genome shotgun (WGS) entry which is preliminary data.</text>
</comment>
<organism evidence="2 3">
    <name type="scientific">Brassica cretica</name>
    <name type="common">Mustard</name>
    <dbReference type="NCBI Taxonomy" id="69181"/>
    <lineage>
        <taxon>Eukaryota</taxon>
        <taxon>Viridiplantae</taxon>
        <taxon>Streptophyta</taxon>
        <taxon>Embryophyta</taxon>
        <taxon>Tracheophyta</taxon>
        <taxon>Spermatophyta</taxon>
        <taxon>Magnoliopsida</taxon>
        <taxon>eudicotyledons</taxon>
        <taxon>Gunneridae</taxon>
        <taxon>Pentapetalae</taxon>
        <taxon>rosids</taxon>
        <taxon>malvids</taxon>
        <taxon>Brassicales</taxon>
        <taxon>Brassicaceae</taxon>
        <taxon>Brassiceae</taxon>
        <taxon>Brassica</taxon>
    </lineage>
</organism>
<dbReference type="AlphaFoldDB" id="A0A8S9LLH4"/>
<accession>A0A8S9LLH4</accession>
<feature type="compositionally biased region" description="Acidic residues" evidence="1">
    <location>
        <begin position="24"/>
        <end position="35"/>
    </location>
</feature>
<sequence>MATNGGEMDGAEGGFGGGAWWGAPDDDGGDMDEAEGGFGGGAWWGAPDDGPINWGKLPN</sequence>
<evidence type="ECO:0000313" key="3">
    <source>
        <dbReference type="Proteomes" id="UP000712281"/>
    </source>
</evidence>
<reference evidence="2" key="1">
    <citation type="submission" date="2019-12" db="EMBL/GenBank/DDBJ databases">
        <title>Genome sequencing and annotation of Brassica cretica.</title>
        <authorList>
            <person name="Studholme D.J."/>
            <person name="Sarris P.F."/>
        </authorList>
    </citation>
    <scope>NUCLEOTIDE SEQUENCE</scope>
    <source>
        <strain evidence="2">PFS-001/15</strain>
        <tissue evidence="2">Leaf</tissue>
    </source>
</reference>
<proteinExistence type="predicted"/>
<evidence type="ECO:0000313" key="2">
    <source>
        <dbReference type="EMBL" id="KAF2607945.1"/>
    </source>
</evidence>